<protein>
    <submittedName>
        <fullName evidence="1">Uncharacterized protein</fullName>
    </submittedName>
</protein>
<proteinExistence type="predicted"/>
<dbReference type="Proteomes" id="UP000254400">
    <property type="component" value="Unassembled WGS sequence"/>
</dbReference>
<dbReference type="AlphaFoldDB" id="A0A378Y0T4"/>
<dbReference type="EMBL" id="UGSC01000001">
    <property type="protein sequence ID" value="SUA70468.1"/>
    <property type="molecule type" value="Genomic_DNA"/>
</dbReference>
<accession>A0A378Y0T4</accession>
<evidence type="ECO:0000313" key="2">
    <source>
        <dbReference type="Proteomes" id="UP000254400"/>
    </source>
</evidence>
<evidence type="ECO:0000313" key="1">
    <source>
        <dbReference type="EMBL" id="SUA70468.1"/>
    </source>
</evidence>
<dbReference type="RefSeq" id="WP_016822153.1">
    <property type="nucleotide sequence ID" value="NZ_CP009909.1"/>
</dbReference>
<organism evidence="1 2">
    <name type="scientific">Paenibacillus polymyxa</name>
    <name type="common">Bacillus polymyxa</name>
    <dbReference type="NCBI Taxonomy" id="1406"/>
    <lineage>
        <taxon>Bacteria</taxon>
        <taxon>Bacillati</taxon>
        <taxon>Bacillota</taxon>
        <taxon>Bacilli</taxon>
        <taxon>Bacillales</taxon>
        <taxon>Paenibacillaceae</taxon>
        <taxon>Paenibacillus</taxon>
    </lineage>
</organism>
<reference evidence="1 2" key="1">
    <citation type="submission" date="2018-06" db="EMBL/GenBank/DDBJ databases">
        <authorList>
            <consortium name="Pathogen Informatics"/>
            <person name="Doyle S."/>
        </authorList>
    </citation>
    <scope>NUCLEOTIDE SEQUENCE [LARGE SCALE GENOMIC DNA]</scope>
    <source>
        <strain evidence="1 2">NCTC10343</strain>
    </source>
</reference>
<name>A0A378Y0T4_PAEPO</name>
<dbReference type="GeneID" id="93346688"/>
<sequence length="46" mass="5197">MDNQSRSELANRDGLSRPRGLNRQVVGNNFEMGYDQDKSPPHVGRP</sequence>
<gene>
    <name evidence="1" type="ORF">NCTC10343_03340</name>
</gene>